<comment type="catalytic activity">
    <reaction evidence="1">
        <text>Hydrolysis of (1-&gt;3)-beta-D-glucosidic linkages in (1-&gt;3)-beta-D-glucans.</text>
        <dbReference type="EC" id="3.2.1.39"/>
    </reaction>
</comment>
<protein>
    <recommendedName>
        <fullName evidence="3">glucan endo-1,3-beta-D-glucosidase</fullName>
        <ecNumber evidence="3">3.2.1.39</ecNumber>
    </recommendedName>
    <alternativeName>
        <fullName evidence="6">(1-&gt;3)-beta-glucan endohydrolase</fullName>
    </alternativeName>
    <alternativeName>
        <fullName evidence="7">Beta-1,3-endoglucanase</fullName>
    </alternativeName>
</protein>
<evidence type="ECO:0000256" key="6">
    <source>
        <dbReference type="ARBA" id="ARBA00033335"/>
    </source>
</evidence>
<dbReference type="SUPFAM" id="SSF51445">
    <property type="entry name" value="(Trans)glycosidases"/>
    <property type="match status" value="1"/>
</dbReference>
<gene>
    <name evidence="9" type="ORF">TorRG33x02_239670</name>
</gene>
<dbReference type="OrthoDB" id="941679at2759"/>
<dbReference type="STRING" id="63057.A0A2P5DX43"/>
<evidence type="ECO:0000256" key="2">
    <source>
        <dbReference type="ARBA" id="ARBA00008773"/>
    </source>
</evidence>
<evidence type="ECO:0000256" key="7">
    <source>
        <dbReference type="ARBA" id="ARBA00033417"/>
    </source>
</evidence>
<dbReference type="Pfam" id="PF00332">
    <property type="entry name" value="Glyco_hydro_17"/>
    <property type="match status" value="1"/>
</dbReference>
<accession>A0A2P5DX43</accession>
<comment type="similarity">
    <text evidence="2 8">Belongs to the glycosyl hydrolase 17 family.</text>
</comment>
<dbReference type="Gene3D" id="3.20.20.80">
    <property type="entry name" value="Glycosidases"/>
    <property type="match status" value="1"/>
</dbReference>
<keyword evidence="5" id="KW-0326">Glycosidase</keyword>
<dbReference type="GO" id="GO:0042973">
    <property type="term" value="F:glucan endo-1,3-beta-D-glucosidase activity"/>
    <property type="evidence" value="ECO:0007669"/>
    <property type="project" value="UniProtKB-EC"/>
</dbReference>
<organism evidence="9 10">
    <name type="scientific">Trema orientale</name>
    <name type="common">Charcoal tree</name>
    <name type="synonym">Celtis orientalis</name>
    <dbReference type="NCBI Taxonomy" id="63057"/>
    <lineage>
        <taxon>Eukaryota</taxon>
        <taxon>Viridiplantae</taxon>
        <taxon>Streptophyta</taxon>
        <taxon>Embryophyta</taxon>
        <taxon>Tracheophyta</taxon>
        <taxon>Spermatophyta</taxon>
        <taxon>Magnoliopsida</taxon>
        <taxon>eudicotyledons</taxon>
        <taxon>Gunneridae</taxon>
        <taxon>Pentapetalae</taxon>
        <taxon>rosids</taxon>
        <taxon>fabids</taxon>
        <taxon>Rosales</taxon>
        <taxon>Cannabaceae</taxon>
        <taxon>Trema</taxon>
    </lineage>
</organism>
<name>A0A2P5DX43_TREOI</name>
<dbReference type="InterPro" id="IPR000490">
    <property type="entry name" value="Glyco_hydro_17"/>
</dbReference>
<sequence>MGMRNLTSILFSFRAQNRALNKHSQFIPFSSLPNSHYFTSFSTIFHHLIPNFLSILAFSLVFGDFGGVRFGWIPLFDGSSIPMFLNLASSEVRKTTVLNYALFTILEGLVTDNVSGLRYQNLFDALLDMAYSALEKAGGSSLEIVVSENRWPIVGGTDTTTENMRTYNNNLVQHVKGGTLKKPGWPIETYIFALFDEANK</sequence>
<dbReference type="AlphaFoldDB" id="A0A2P5DX43"/>
<dbReference type="Proteomes" id="UP000237000">
    <property type="component" value="Unassembled WGS sequence"/>
</dbReference>
<comment type="caution">
    <text evidence="9">The sequence shown here is derived from an EMBL/GenBank/DDBJ whole genome shotgun (WGS) entry which is preliminary data.</text>
</comment>
<evidence type="ECO:0000313" key="9">
    <source>
        <dbReference type="EMBL" id="PON77851.1"/>
    </source>
</evidence>
<evidence type="ECO:0000256" key="3">
    <source>
        <dbReference type="ARBA" id="ARBA00012780"/>
    </source>
</evidence>
<dbReference type="InterPro" id="IPR017853">
    <property type="entry name" value="GH"/>
</dbReference>
<dbReference type="InParanoid" id="A0A2P5DX43"/>
<dbReference type="InterPro" id="IPR044965">
    <property type="entry name" value="Glyco_hydro_17_plant"/>
</dbReference>
<dbReference type="PANTHER" id="PTHR32227">
    <property type="entry name" value="GLUCAN ENDO-1,3-BETA-GLUCOSIDASE BG1-RELATED-RELATED"/>
    <property type="match status" value="1"/>
</dbReference>
<keyword evidence="4 9" id="KW-0378">Hydrolase</keyword>
<keyword evidence="10" id="KW-1185">Reference proteome</keyword>
<reference evidence="10" key="1">
    <citation type="submission" date="2016-06" db="EMBL/GenBank/DDBJ databases">
        <title>Parallel loss of symbiosis genes in relatives of nitrogen-fixing non-legume Parasponia.</title>
        <authorList>
            <person name="Van Velzen R."/>
            <person name="Holmer R."/>
            <person name="Bu F."/>
            <person name="Rutten L."/>
            <person name="Van Zeijl A."/>
            <person name="Liu W."/>
            <person name="Santuari L."/>
            <person name="Cao Q."/>
            <person name="Sharma T."/>
            <person name="Shen D."/>
            <person name="Roswanjaya Y."/>
            <person name="Wardhani T."/>
            <person name="Kalhor M.S."/>
            <person name="Jansen J."/>
            <person name="Van den Hoogen J."/>
            <person name="Gungor B."/>
            <person name="Hartog M."/>
            <person name="Hontelez J."/>
            <person name="Verver J."/>
            <person name="Yang W.-C."/>
            <person name="Schijlen E."/>
            <person name="Repin R."/>
            <person name="Schilthuizen M."/>
            <person name="Schranz E."/>
            <person name="Heidstra R."/>
            <person name="Miyata K."/>
            <person name="Fedorova E."/>
            <person name="Kohlen W."/>
            <person name="Bisseling T."/>
            <person name="Smit S."/>
            <person name="Geurts R."/>
        </authorList>
    </citation>
    <scope>NUCLEOTIDE SEQUENCE [LARGE SCALE GENOMIC DNA]</scope>
    <source>
        <strain evidence="10">cv. RG33-2</strain>
    </source>
</reference>
<evidence type="ECO:0000256" key="1">
    <source>
        <dbReference type="ARBA" id="ARBA00000382"/>
    </source>
</evidence>
<evidence type="ECO:0000256" key="5">
    <source>
        <dbReference type="ARBA" id="ARBA00023295"/>
    </source>
</evidence>
<evidence type="ECO:0000256" key="4">
    <source>
        <dbReference type="ARBA" id="ARBA00022801"/>
    </source>
</evidence>
<evidence type="ECO:0000313" key="10">
    <source>
        <dbReference type="Proteomes" id="UP000237000"/>
    </source>
</evidence>
<proteinExistence type="inferred from homology"/>
<dbReference type="EC" id="3.2.1.39" evidence="3"/>
<evidence type="ECO:0000256" key="8">
    <source>
        <dbReference type="RuleBase" id="RU004335"/>
    </source>
</evidence>
<dbReference type="GO" id="GO:0005975">
    <property type="term" value="P:carbohydrate metabolic process"/>
    <property type="evidence" value="ECO:0007669"/>
    <property type="project" value="InterPro"/>
</dbReference>
<dbReference type="EMBL" id="JXTC01000244">
    <property type="protein sequence ID" value="PON77851.1"/>
    <property type="molecule type" value="Genomic_DNA"/>
</dbReference>